<dbReference type="PROSITE" id="PS50222">
    <property type="entry name" value="EF_HAND_2"/>
    <property type="match status" value="1"/>
</dbReference>
<evidence type="ECO:0000256" key="16">
    <source>
        <dbReference type="ARBA" id="ARBA00061395"/>
    </source>
</evidence>
<dbReference type="GO" id="GO:0005509">
    <property type="term" value="F:calcium ion binding"/>
    <property type="evidence" value="ECO:0007669"/>
    <property type="project" value="InterPro"/>
</dbReference>
<feature type="transmembrane region" description="Helical" evidence="21">
    <location>
        <begin position="1468"/>
        <end position="1490"/>
    </location>
</feature>
<feature type="region of interest" description="Disordered" evidence="20">
    <location>
        <begin position="1"/>
        <end position="196"/>
    </location>
</feature>
<evidence type="ECO:0000256" key="21">
    <source>
        <dbReference type="SAM" id="Phobius"/>
    </source>
</evidence>
<evidence type="ECO:0000256" key="8">
    <source>
        <dbReference type="ARBA" id="ARBA00022837"/>
    </source>
</evidence>
<feature type="compositionally biased region" description="Basic and acidic residues" evidence="20">
    <location>
        <begin position="142"/>
        <end position="152"/>
    </location>
</feature>
<feature type="compositionally biased region" description="Low complexity" evidence="20">
    <location>
        <begin position="49"/>
        <end position="58"/>
    </location>
</feature>
<dbReference type="InterPro" id="IPR050599">
    <property type="entry name" value="VDCC_alpha-1_subunit"/>
</dbReference>
<dbReference type="GO" id="GO:0008331">
    <property type="term" value="F:high voltage-gated calcium channel activity"/>
    <property type="evidence" value="ECO:0007669"/>
    <property type="project" value="TreeGrafter"/>
</dbReference>
<evidence type="ECO:0000256" key="7">
    <source>
        <dbReference type="ARBA" id="ARBA00022692"/>
    </source>
</evidence>
<feature type="transmembrane region" description="Helical" evidence="21">
    <location>
        <begin position="565"/>
        <end position="585"/>
    </location>
</feature>
<keyword evidence="2" id="KW-0813">Transport</keyword>
<comment type="subcellular location">
    <subcellularLocation>
        <location evidence="1">Cell membrane</location>
        <topology evidence="1">Multi-pass membrane protein</topology>
    </subcellularLocation>
    <subcellularLocation>
        <location evidence="19">Membrane</location>
        <topology evidence="19">Multi-pass membrane protein</topology>
    </subcellularLocation>
</comment>
<sequence>MDSDIAALNLAQQQPGTPDRSSGKQAVASSSKHGSPSHLAGPTFDAAGSSSLSQKSYSDYPYPQLTMQNASSSTGSPRAHRTPPVPVPPLTTSWSTPAKKAQVTKRSNSPIDAASVSFALPPNIKQDRSISPDSAVFNESGRYYDDPYHNPESDAVPLTSRAQPIDGTASGATLQPRSPADSVRRDSFQTVSSYANSPIKGQMLSADDALRPNRQTGYGSSLTPSGSVRRRSRSPSATGALQRAGSVMRAMSERVVNVSGEAEVVEQQLSMNRKSRAPSDDERTSPHVSPVMSPLGMESGYVSQMYSHSPKEKLGNPFQKTVPISESTVPMPNPLKGKSLGIFGPENPLRKWLCTILVKPITEIFILLSIILQLILLTVDAAPSVFDDGRGRPQFWGESRMDWAYLVLFIIWSLEMGAHVIVSGFILNAAEYSTVDRQRGVRANIIDKYTTFFQPESHKGKASRTSQAPPPLLRTFTALADNASKEDQKRWQLARRAYLRHGFNRLDFVAVMSFWLSFSLSVTGNEDRHDIYIFRMLSCLRILRLVAITNGTAIILRSLKKAAPLLVRVVFLLIFFWVLFAIIGVQSFKSSLMRHCVWIDPLDPKNISATYANEFAFCGGHLDNTTGLKMPWVYSESGDSLDDLKNGISKGKGYICPRGSYCLQQSNPHNGTVNFDNLLNSMELVFVVMSANTFADIMYYTTNSDYLAAALFFVAGLVIMMLWLTNLVIAVITSAFQVIRTENQGSAFSSKQDIQTETNETQTWQATSLQKFYEKTKFVWISFIVSDLTAQACRTWSMSDETAKSIDNISIIATIALDVEIIFRFIANVKHFFRSYVNLFDFVLAIVTTAILLPPIHDNAVLYGWLSVFQILRIYRVVLAVPMTRKLILLVLGDASGIANMFLFVYMMTFFMAIFAVQLFRGAVPEEIDGEGLDITFGNIYNSFLGMYQILSSEDWTTILYNVTSVGKGTSMAVFGAIFFIGWFFLSYFIMINMFVAVIQENFDVSEDEKRLEQVKAFLQRKELGQTTSHQISLATIFSIGRRQKPRDPLDYGPATMEMLLKDALVQEFLAETDNADDSTGSGHGHLNAATTTFLSGGSRGDVKPGFFSSLWGKMVTLFTSREPNPFYSNIRFDPPAGGDTIGGSDPRSIAKKAVLATNARKRAQREYIARYPRYNNSLFIFSPKNPIRRFCQLIVGAGRGSERFEGREPNKYAWYSFSFFIYICIIGMVLLACVATPLFQRQYLEDHDITGRPWYTWCDVFFAGIFTLEAVVKVIADGFFWTPNAYYRSFWGFVDGVVLITLWIYILTLFANDGAVSRAVGAFKALRALRLLNMSDDARETFHSVIVGSFKIISAAFVSMSLLIPFAIYGLTLFSGKLLSCNDGDSDIVMLSECFGEYSNTPYADDWELLSPRVVKNPYFNFDNFGASMFTLFQIISQEGWIDVAFSTTSITEPGYQPISANRPGNAVFFVIYNLMSTVFVLTLFLSVFMRNYTEQTGVAFLTTEQRSWLELRKILRQVSPSKTTHNDHAKPWRMWCHKRAIEKRGVWYSFITTILVLHLILLMTEYYQEPDSWTIGRDILFMVFSLIYVINISVRILGLGWTRFRRSSWDLYSLFVVSGSFITTSALLISSTESDTYVQLHKAFLVAIVLLLIPRNNALHQLFKTAAGSFSAIINLLATWFVFFLMYAIAFTQAFSLTRWGERTSSNINFRNVPNALIMLFRVSMGEGWNQVMEDLADIVPPLCVDEPRFFDSDCGSKPWARFLFVSWNILSMYIFISLFVSLICESFAYVYQKANGLALLEREEIRRFKQAWRLIDPHGTGFITKEQFPRLLGELSGVFEMRVYPHEDSVGQILEDIRDTSADSQHAAFGNINQAKPEINLERLNTRLSQLDVAEIRRRRRRFNIFFEEVMVAADPDKGISFTSVLMILAHYKIISESKSLRLEEFLRRRARLQRVEEEVRRRVVVNFFNMLYWSRKFKRHMEMKRASRMGTVPSLPAIQINRDGNASRSEDNDGQQNIKDGVSSTISNSPTLAVADGSARSSSIHGPSGSNGSNGGINPLSPSGDITYDADSRRTWNGGLAGLHLDTSQHPLSLPRTGSSNSPSTQFASGGSFTFNVRETRPTAGDRRMTAVNSSSTVQDMLDESVWIESLRRSTTVRRNQSRSGRR</sequence>
<feature type="transmembrane region" description="Helical" evidence="21">
    <location>
        <begin position="684"/>
        <end position="701"/>
    </location>
</feature>
<dbReference type="SUPFAM" id="SSF81324">
    <property type="entry name" value="Voltage-gated potassium channels"/>
    <property type="match status" value="4"/>
</dbReference>
<evidence type="ECO:0000256" key="5">
    <source>
        <dbReference type="ARBA" id="ARBA00022568"/>
    </source>
</evidence>
<comment type="caution">
    <text evidence="23">The sequence shown here is derived from an EMBL/GenBank/DDBJ whole genome shotgun (WGS) entry which is preliminary data.</text>
</comment>
<keyword evidence="18" id="KW-0479">Metal-binding</keyword>
<feature type="transmembrane region" description="Helical" evidence="21">
    <location>
        <begin position="862"/>
        <end position="881"/>
    </location>
</feature>
<dbReference type="GO" id="GO:0005891">
    <property type="term" value="C:voltage-gated calcium channel complex"/>
    <property type="evidence" value="ECO:0007669"/>
    <property type="project" value="InterPro"/>
</dbReference>
<evidence type="ECO:0000256" key="2">
    <source>
        <dbReference type="ARBA" id="ARBA00022448"/>
    </source>
</evidence>
<feature type="transmembrane region" description="Helical" evidence="21">
    <location>
        <begin position="972"/>
        <end position="996"/>
    </location>
</feature>
<dbReference type="FunFam" id="1.20.120.350:FF:000063">
    <property type="entry name" value="Calcium channel subunit Cch1"/>
    <property type="match status" value="1"/>
</dbReference>
<dbReference type="OrthoDB" id="416585at2759"/>
<feature type="transmembrane region" description="Helical" evidence="21">
    <location>
        <begin position="403"/>
        <end position="427"/>
    </location>
</feature>
<gene>
    <name evidence="23" type="primary">cch1</name>
    <name evidence="23" type="ORF">CFO_g1517</name>
</gene>
<evidence type="ECO:0000256" key="9">
    <source>
        <dbReference type="ARBA" id="ARBA00022882"/>
    </source>
</evidence>
<feature type="compositionally biased region" description="Polar residues" evidence="20">
    <location>
        <begin position="2018"/>
        <end position="2035"/>
    </location>
</feature>
<feature type="region of interest" description="Disordered" evidence="20">
    <location>
        <begin position="210"/>
        <end position="245"/>
    </location>
</feature>
<dbReference type="InterPro" id="IPR005821">
    <property type="entry name" value="Ion_trans_dom"/>
</dbReference>
<feature type="transmembrane region" description="Helical" evidence="21">
    <location>
        <begin position="542"/>
        <end position="559"/>
    </location>
</feature>
<dbReference type="PANTHER" id="PTHR45628:SF7">
    <property type="entry name" value="VOLTAGE-DEPENDENT CALCIUM CHANNEL TYPE A SUBUNIT ALPHA-1"/>
    <property type="match status" value="1"/>
</dbReference>
<feature type="region of interest" description="Disordered" evidence="20">
    <location>
        <begin position="2091"/>
        <end position="2117"/>
    </location>
</feature>
<evidence type="ECO:0000259" key="22">
    <source>
        <dbReference type="PROSITE" id="PS50222"/>
    </source>
</evidence>
<feature type="transmembrane region" description="Helical" evidence="21">
    <location>
        <begin position="1581"/>
        <end position="1601"/>
    </location>
</feature>
<dbReference type="EMBL" id="LBBL01000061">
    <property type="protein sequence ID" value="KKF96133.1"/>
    <property type="molecule type" value="Genomic_DNA"/>
</dbReference>
<organism evidence="23 24">
    <name type="scientific">Ceratocystis fimbriata f. sp. platani</name>
    <dbReference type="NCBI Taxonomy" id="88771"/>
    <lineage>
        <taxon>Eukaryota</taxon>
        <taxon>Fungi</taxon>
        <taxon>Dikarya</taxon>
        <taxon>Ascomycota</taxon>
        <taxon>Pezizomycotina</taxon>
        <taxon>Sordariomycetes</taxon>
        <taxon>Hypocreomycetidae</taxon>
        <taxon>Microascales</taxon>
        <taxon>Ceratocystidaceae</taxon>
        <taxon>Ceratocystis</taxon>
    </lineage>
</organism>
<keyword evidence="8 18" id="KW-0106">Calcium</keyword>
<evidence type="ECO:0000256" key="14">
    <source>
        <dbReference type="ARBA" id="ARBA00023303"/>
    </source>
</evidence>
<dbReference type="PANTHER" id="PTHR45628">
    <property type="entry name" value="VOLTAGE-DEPENDENT CALCIUM CHANNEL TYPE A SUBUNIT ALPHA-1"/>
    <property type="match status" value="1"/>
</dbReference>
<feature type="domain" description="EF-hand" evidence="22">
    <location>
        <begin position="1806"/>
        <end position="1841"/>
    </location>
</feature>
<evidence type="ECO:0000256" key="13">
    <source>
        <dbReference type="ARBA" id="ARBA00023180"/>
    </source>
</evidence>
<dbReference type="Proteomes" id="UP000034841">
    <property type="component" value="Unassembled WGS sequence"/>
</dbReference>
<feature type="transmembrane region" description="Helical" evidence="21">
    <location>
        <begin position="1346"/>
        <end position="1370"/>
    </location>
</feature>
<feature type="transmembrane region" description="Helical" evidence="21">
    <location>
        <begin position="839"/>
        <end position="856"/>
    </location>
</feature>
<dbReference type="PRINTS" id="PR00167">
    <property type="entry name" value="CACHANNEL"/>
</dbReference>
<evidence type="ECO:0000256" key="19">
    <source>
        <dbReference type="RuleBase" id="RU003808"/>
    </source>
</evidence>
<evidence type="ECO:0000256" key="10">
    <source>
        <dbReference type="ARBA" id="ARBA00022989"/>
    </source>
</evidence>
<feature type="region of interest" description="Disordered" evidence="20">
    <location>
        <begin position="266"/>
        <end position="294"/>
    </location>
</feature>
<evidence type="ECO:0000256" key="12">
    <source>
        <dbReference type="ARBA" id="ARBA00023136"/>
    </source>
</evidence>
<accession>A0A0F8BU95</accession>
<feature type="transmembrane region" description="Helical" evidence="21">
    <location>
        <begin position="364"/>
        <end position="382"/>
    </location>
</feature>
<evidence type="ECO:0000313" key="23">
    <source>
        <dbReference type="EMBL" id="KKF96133.1"/>
    </source>
</evidence>
<proteinExistence type="inferred from homology"/>
<dbReference type="InterPro" id="IPR002048">
    <property type="entry name" value="EF_hand_dom"/>
</dbReference>
<keyword evidence="9 19" id="KW-0851">Voltage-gated channel</keyword>
<dbReference type="FunFam" id="1.20.120.350:FF:000098">
    <property type="entry name" value="Calcium channel subunit Cch1"/>
    <property type="match status" value="1"/>
</dbReference>
<feature type="transmembrane region" description="Helical" evidence="21">
    <location>
        <begin position="1613"/>
        <end position="1632"/>
    </location>
</feature>
<protein>
    <recommendedName>
        <fullName evidence="17">Calcium-channel protein CCH1</fullName>
    </recommendedName>
</protein>
<keyword evidence="11" id="KW-0406">Ion transport</keyword>
<feature type="region of interest" description="Disordered" evidence="20">
    <location>
        <begin position="2006"/>
        <end position="2075"/>
    </location>
</feature>
<dbReference type="FunFam" id="1.10.287.70:FF:000118">
    <property type="entry name" value="Calcium channel subunit Cch1"/>
    <property type="match status" value="1"/>
</dbReference>
<feature type="transmembrane region" description="Helical" evidence="21">
    <location>
        <begin position="707"/>
        <end position="732"/>
    </location>
</feature>
<keyword evidence="10 21" id="KW-1133">Transmembrane helix</keyword>
<keyword evidence="7 21" id="KW-0812">Transmembrane</keyword>
<dbReference type="GO" id="GO:0098703">
    <property type="term" value="P:calcium ion import across plasma membrane"/>
    <property type="evidence" value="ECO:0007669"/>
    <property type="project" value="TreeGrafter"/>
</dbReference>
<keyword evidence="14" id="KW-0407">Ion channel</keyword>
<dbReference type="InterPro" id="IPR027359">
    <property type="entry name" value="Volt_channel_dom_sf"/>
</dbReference>
<evidence type="ECO:0000256" key="6">
    <source>
        <dbReference type="ARBA" id="ARBA00022673"/>
    </source>
</evidence>
<evidence type="ECO:0000256" key="17">
    <source>
        <dbReference type="ARBA" id="ARBA00067459"/>
    </source>
</evidence>
<evidence type="ECO:0000313" key="24">
    <source>
        <dbReference type="Proteomes" id="UP000034841"/>
    </source>
</evidence>
<comment type="function">
    <text evidence="15">Voltage-gated, high-affinity calcium channel that functions together with MID1 to mediate calcium entry into cells. Required during conditions of environmental stress.</text>
</comment>
<feature type="transmembrane region" description="Helical" evidence="21">
    <location>
        <begin position="1213"/>
        <end position="1240"/>
    </location>
</feature>
<evidence type="ECO:0000256" key="4">
    <source>
        <dbReference type="ARBA" id="ARBA00022553"/>
    </source>
</evidence>
<feature type="compositionally biased region" description="Polar residues" evidence="20">
    <location>
        <begin position="10"/>
        <end position="34"/>
    </location>
</feature>
<comment type="similarity">
    <text evidence="16 19">Belongs to the calcium channel alpha-1 subunit (TC 1.A.1.11) family.</text>
</comment>
<feature type="compositionally biased region" description="Polar residues" evidence="20">
    <location>
        <begin position="213"/>
        <end position="223"/>
    </location>
</feature>
<name>A0A0F8BU95_CERFI</name>
<feature type="compositionally biased region" description="Polar residues" evidence="20">
    <location>
        <begin position="65"/>
        <end position="76"/>
    </location>
</feature>
<feature type="transmembrane region" description="Helical" evidence="21">
    <location>
        <begin position="1668"/>
        <end position="1692"/>
    </location>
</feature>
<keyword evidence="5 19" id="KW-0109">Calcium transport</keyword>
<keyword evidence="4" id="KW-0597">Phosphoprotein</keyword>
<feature type="transmembrane region" description="Helical" evidence="21">
    <location>
        <begin position="1548"/>
        <end position="1569"/>
    </location>
</feature>
<dbReference type="InterPro" id="IPR002077">
    <property type="entry name" value="VDCCAlpha1"/>
</dbReference>
<keyword evidence="3" id="KW-1003">Cell membrane</keyword>
<evidence type="ECO:0000256" key="11">
    <source>
        <dbReference type="ARBA" id="ARBA00023065"/>
    </source>
</evidence>
<feature type="transmembrane region" description="Helical" evidence="21">
    <location>
        <begin position="1289"/>
        <end position="1311"/>
    </location>
</feature>
<feature type="transmembrane region" description="Helical" evidence="21">
    <location>
        <begin position="1772"/>
        <end position="1794"/>
    </location>
</feature>
<dbReference type="Gene3D" id="1.10.287.70">
    <property type="match status" value="4"/>
</dbReference>
<feature type="compositionally biased region" description="Low complexity" evidence="20">
    <location>
        <begin position="2041"/>
        <end position="2068"/>
    </location>
</feature>
<keyword evidence="24" id="KW-1185">Reference proteome</keyword>
<keyword evidence="12 21" id="KW-0472">Membrane</keyword>
<dbReference type="Pfam" id="PF00520">
    <property type="entry name" value="Ion_trans"/>
    <property type="match status" value="4"/>
</dbReference>
<dbReference type="Gene3D" id="1.20.120.350">
    <property type="entry name" value="Voltage-gated potassium channels. Chain C"/>
    <property type="match status" value="4"/>
</dbReference>
<evidence type="ECO:0000256" key="18">
    <source>
        <dbReference type="PIRSR" id="PIRSR602077-1"/>
    </source>
</evidence>
<evidence type="ECO:0000256" key="15">
    <source>
        <dbReference type="ARBA" id="ARBA00057587"/>
    </source>
</evidence>
<evidence type="ECO:0000256" key="1">
    <source>
        <dbReference type="ARBA" id="ARBA00004651"/>
    </source>
</evidence>
<feature type="transmembrane region" description="Helical" evidence="21">
    <location>
        <begin position="1255"/>
        <end position="1277"/>
    </location>
</feature>
<dbReference type="FunFam" id="1.10.287.70:FF:000093">
    <property type="entry name" value="Calcium channel subunit Cch1"/>
    <property type="match status" value="1"/>
</dbReference>
<evidence type="ECO:0000256" key="20">
    <source>
        <dbReference type="SAM" id="MobiDB-lite"/>
    </source>
</evidence>
<keyword evidence="13" id="KW-0325">Glycoprotein</keyword>
<evidence type="ECO:0000256" key="3">
    <source>
        <dbReference type="ARBA" id="ARBA00022475"/>
    </source>
</evidence>
<reference evidence="23 24" key="1">
    <citation type="submission" date="2015-04" db="EMBL/GenBank/DDBJ databases">
        <title>Genome sequence of Ceratocystis platani, a major pathogen of plane trees.</title>
        <authorList>
            <person name="Belbahri L."/>
        </authorList>
    </citation>
    <scope>NUCLEOTIDE SEQUENCE [LARGE SCALE GENOMIC DNA]</scope>
    <source>
        <strain evidence="23 24">CFO</strain>
    </source>
</reference>
<keyword evidence="6 19" id="KW-0107">Calcium channel</keyword>
<feature type="binding site" evidence="18">
    <location>
        <position position="1440"/>
    </location>
    <ligand>
        <name>Ca(2+)</name>
        <dbReference type="ChEBI" id="CHEBI:29108"/>
    </ligand>
</feature>